<evidence type="ECO:0000256" key="1">
    <source>
        <dbReference type="ARBA" id="ARBA00022603"/>
    </source>
</evidence>
<keyword evidence="2" id="KW-0808">Transferase</keyword>
<protein>
    <recommendedName>
        <fullName evidence="3">Thymidylate synthase/dCMP hydroxymethylase domain-containing protein</fullName>
    </recommendedName>
</protein>
<evidence type="ECO:0000256" key="2">
    <source>
        <dbReference type="ARBA" id="ARBA00022679"/>
    </source>
</evidence>
<comment type="caution">
    <text evidence="4">The sequence shown here is derived from an EMBL/GenBank/DDBJ whole genome shotgun (WGS) entry which is preliminary data.</text>
</comment>
<dbReference type="PANTHER" id="PTHR11548">
    <property type="entry name" value="THYMIDYLATE SYNTHASE 1"/>
    <property type="match status" value="1"/>
</dbReference>
<accession>X1GER9</accession>
<dbReference type="PANTHER" id="PTHR11548:SF1">
    <property type="entry name" value="THYMIDYLATE SYNTHASE 1"/>
    <property type="match status" value="1"/>
</dbReference>
<proteinExistence type="predicted"/>
<dbReference type="InterPro" id="IPR023451">
    <property type="entry name" value="Thymidate_synth/dCMP_Mease_dom"/>
</dbReference>
<dbReference type="InterPro" id="IPR045097">
    <property type="entry name" value="Thymidate_synth/dCMP_Mease"/>
</dbReference>
<dbReference type="InterPro" id="IPR036926">
    <property type="entry name" value="Thymidate_synth/dCMP_Mease_sf"/>
</dbReference>
<dbReference type="SUPFAM" id="SSF55831">
    <property type="entry name" value="Thymidylate synthase/dCMP hydroxymethylase"/>
    <property type="match status" value="1"/>
</dbReference>
<reference evidence="4" key="1">
    <citation type="journal article" date="2014" name="Front. Microbiol.">
        <title>High frequency of phylogenetically diverse reductive dehalogenase-homologous genes in deep subseafloor sedimentary metagenomes.</title>
        <authorList>
            <person name="Kawai M."/>
            <person name="Futagami T."/>
            <person name="Toyoda A."/>
            <person name="Takaki Y."/>
            <person name="Nishi S."/>
            <person name="Hori S."/>
            <person name="Arai W."/>
            <person name="Tsubouchi T."/>
            <person name="Morono Y."/>
            <person name="Uchiyama I."/>
            <person name="Ito T."/>
            <person name="Fujiyama A."/>
            <person name="Inagaki F."/>
            <person name="Takami H."/>
        </authorList>
    </citation>
    <scope>NUCLEOTIDE SEQUENCE</scope>
    <source>
        <strain evidence="4">Expedition CK06-06</strain>
    </source>
</reference>
<feature type="non-terminal residue" evidence="4">
    <location>
        <position position="277"/>
    </location>
</feature>
<dbReference type="GO" id="GO:0005829">
    <property type="term" value="C:cytosol"/>
    <property type="evidence" value="ECO:0007669"/>
    <property type="project" value="TreeGrafter"/>
</dbReference>
<dbReference type="GO" id="GO:0004799">
    <property type="term" value="F:thymidylate synthase activity"/>
    <property type="evidence" value="ECO:0007669"/>
    <property type="project" value="TreeGrafter"/>
</dbReference>
<feature type="domain" description="Thymidylate synthase/dCMP hydroxymethylase" evidence="3">
    <location>
        <begin position="163"/>
        <end position="274"/>
    </location>
</feature>
<dbReference type="Gene3D" id="3.30.572.10">
    <property type="entry name" value="Thymidylate synthase/dCMP hydroxymethylase domain"/>
    <property type="match status" value="1"/>
</dbReference>
<gene>
    <name evidence="4" type="ORF">S03H2_38375</name>
</gene>
<keyword evidence="1" id="KW-0489">Methyltransferase</keyword>
<feature type="non-terminal residue" evidence="4">
    <location>
        <position position="1"/>
    </location>
</feature>
<name>X1GER9_9ZZZZ</name>
<organism evidence="4">
    <name type="scientific">marine sediment metagenome</name>
    <dbReference type="NCBI Taxonomy" id="412755"/>
    <lineage>
        <taxon>unclassified sequences</taxon>
        <taxon>metagenomes</taxon>
        <taxon>ecological metagenomes</taxon>
    </lineage>
</organism>
<dbReference type="AlphaFoldDB" id="X1GER9"/>
<dbReference type="GO" id="GO:0032259">
    <property type="term" value="P:methylation"/>
    <property type="evidence" value="ECO:0007669"/>
    <property type="project" value="UniProtKB-KW"/>
</dbReference>
<dbReference type="EMBL" id="BARU01023660">
    <property type="protein sequence ID" value="GAH55717.1"/>
    <property type="molecule type" value="Genomic_DNA"/>
</dbReference>
<evidence type="ECO:0000259" key="3">
    <source>
        <dbReference type="Pfam" id="PF00303"/>
    </source>
</evidence>
<dbReference type="Pfam" id="PF00303">
    <property type="entry name" value="Thymidylat_synt"/>
    <property type="match status" value="1"/>
</dbReference>
<evidence type="ECO:0000313" key="4">
    <source>
        <dbReference type="EMBL" id="GAH55717.1"/>
    </source>
</evidence>
<sequence length="277" mass="32341">PDTPPSKDATVLIEVKKPMSKPIKRKDKIIKIKSKFGNSYEVYGVMADTFLIGSVQSGYIEEIMEGVHDHYLWDSSKSFPYSYHDRIYNYAAFSLEDSEKKDYIVNFIDKNKVKTHEKLKFAKKVITSGETEIWKLPNGLELDLGKDISEQIGINNIILSVLDLPRINQIDYIIKKLKDKPYTRRAQATTWRPYIDPYSEDPPCLQRLFFRIKNDELILQTCWRSRDLFRAWEANVNGMVRIQKYIADELNVELGHYLDFSNSLHIYGDTVKDLINM</sequence>
<dbReference type="GO" id="GO:0006231">
    <property type="term" value="P:dTMP biosynthetic process"/>
    <property type="evidence" value="ECO:0007669"/>
    <property type="project" value="TreeGrafter"/>
</dbReference>